<dbReference type="Proteomes" id="UP001157502">
    <property type="component" value="Chromosome 37"/>
</dbReference>
<proteinExistence type="predicted"/>
<keyword evidence="2" id="KW-1185">Reference proteome</keyword>
<comment type="caution">
    <text evidence="1">The sequence shown here is derived from an EMBL/GenBank/DDBJ whole genome shotgun (WGS) entry which is preliminary data.</text>
</comment>
<accession>A0ACC2EZI6</accession>
<organism evidence="1 2">
    <name type="scientific">Dallia pectoralis</name>
    <name type="common">Alaska blackfish</name>
    <dbReference type="NCBI Taxonomy" id="75939"/>
    <lineage>
        <taxon>Eukaryota</taxon>
        <taxon>Metazoa</taxon>
        <taxon>Chordata</taxon>
        <taxon>Craniata</taxon>
        <taxon>Vertebrata</taxon>
        <taxon>Euteleostomi</taxon>
        <taxon>Actinopterygii</taxon>
        <taxon>Neopterygii</taxon>
        <taxon>Teleostei</taxon>
        <taxon>Protacanthopterygii</taxon>
        <taxon>Esociformes</taxon>
        <taxon>Umbridae</taxon>
        <taxon>Dallia</taxon>
    </lineage>
</organism>
<sequence length="284" mass="31460">MCKCITVLTHILRVVEIVLCALALIIPMFRGLMVNPYGIYCEFVWVFAVVVAVVLLVFEIMSLHILLAACLPDWDDLCCGLTMICTFMVTAATVIFAVVFGCLSCVSSIFCVVFSLAAAVVFLVDSVLRKMKCPRGYLSNLRGILRFTEAIVACVILAGSTNYFLGVERVFRPPAMLWCIVVYAVCLPVTVLIIVVNLCSLIKGLVSCCGLNKLELVFNIVAVVLYLSAIILWPVFGYRHYHNYNPSNCSYCRHVDLDVVTVGTAVNLVLYVVDLVFSVRDRKL</sequence>
<evidence type="ECO:0000313" key="2">
    <source>
        <dbReference type="Proteomes" id="UP001157502"/>
    </source>
</evidence>
<gene>
    <name evidence="1" type="ORF">DPEC_G00355660</name>
</gene>
<dbReference type="EMBL" id="CM055764">
    <property type="protein sequence ID" value="KAJ7984520.1"/>
    <property type="molecule type" value="Genomic_DNA"/>
</dbReference>
<evidence type="ECO:0000313" key="1">
    <source>
        <dbReference type="EMBL" id="KAJ7984520.1"/>
    </source>
</evidence>
<name>A0ACC2EZI6_DALPE</name>
<protein>
    <submittedName>
        <fullName evidence="1">Uncharacterized protein</fullName>
    </submittedName>
</protein>
<reference evidence="1" key="1">
    <citation type="submission" date="2021-05" db="EMBL/GenBank/DDBJ databases">
        <authorList>
            <person name="Pan Q."/>
            <person name="Jouanno E."/>
            <person name="Zahm M."/>
            <person name="Klopp C."/>
            <person name="Cabau C."/>
            <person name="Louis A."/>
            <person name="Berthelot C."/>
            <person name="Parey E."/>
            <person name="Roest Crollius H."/>
            <person name="Montfort J."/>
            <person name="Robinson-Rechavi M."/>
            <person name="Bouchez O."/>
            <person name="Lampietro C."/>
            <person name="Lopez Roques C."/>
            <person name="Donnadieu C."/>
            <person name="Postlethwait J."/>
            <person name="Bobe J."/>
            <person name="Dillon D."/>
            <person name="Chandos A."/>
            <person name="von Hippel F."/>
            <person name="Guiguen Y."/>
        </authorList>
    </citation>
    <scope>NUCLEOTIDE SEQUENCE</scope>
    <source>
        <strain evidence="1">YG-Jan2019</strain>
    </source>
</reference>